<organism evidence="11 12">
    <name type="scientific">Rhodoferax koreensis</name>
    <dbReference type="NCBI Taxonomy" id="1842727"/>
    <lineage>
        <taxon>Bacteria</taxon>
        <taxon>Pseudomonadati</taxon>
        <taxon>Pseudomonadota</taxon>
        <taxon>Betaproteobacteria</taxon>
        <taxon>Burkholderiales</taxon>
        <taxon>Comamonadaceae</taxon>
        <taxon>Rhodoferax</taxon>
    </lineage>
</organism>
<comment type="function">
    <text evidence="1 10">Role in flagellar biosynthesis.</text>
</comment>
<feature type="transmembrane region" description="Helical" evidence="10">
    <location>
        <begin position="129"/>
        <end position="152"/>
    </location>
</feature>
<comment type="caution">
    <text evidence="10">Lacks conserved residue(s) required for the propagation of feature annotation.</text>
</comment>
<dbReference type="InterPro" id="IPR006303">
    <property type="entry name" value="FliR"/>
</dbReference>
<dbReference type="EMBL" id="CP019236">
    <property type="protein sequence ID" value="APW36655.1"/>
    <property type="molecule type" value="Genomic_DNA"/>
</dbReference>
<evidence type="ECO:0000256" key="6">
    <source>
        <dbReference type="ARBA" id="ARBA00022989"/>
    </source>
</evidence>
<evidence type="ECO:0000256" key="3">
    <source>
        <dbReference type="ARBA" id="ARBA00021717"/>
    </source>
</evidence>
<evidence type="ECO:0000256" key="7">
    <source>
        <dbReference type="ARBA" id="ARBA00023136"/>
    </source>
</evidence>
<evidence type="ECO:0000256" key="9">
    <source>
        <dbReference type="NCBIfam" id="TIGR01400"/>
    </source>
</evidence>
<dbReference type="OrthoDB" id="9797790at2"/>
<reference evidence="11 12" key="1">
    <citation type="submission" date="2017-01" db="EMBL/GenBank/DDBJ databases">
        <authorList>
            <person name="Mah S.A."/>
            <person name="Swanson W.J."/>
            <person name="Moy G.W."/>
            <person name="Vacquier V.D."/>
        </authorList>
    </citation>
    <scope>NUCLEOTIDE SEQUENCE [LARGE SCALE GENOMIC DNA]</scope>
    <source>
        <strain evidence="11 12">DCY110</strain>
    </source>
</reference>
<dbReference type="InterPro" id="IPR002010">
    <property type="entry name" value="T3SS_IM_R"/>
</dbReference>
<evidence type="ECO:0000256" key="2">
    <source>
        <dbReference type="ARBA" id="ARBA00009772"/>
    </source>
</evidence>
<keyword evidence="6 10" id="KW-1133">Transmembrane helix</keyword>
<sequence>MITFSEAQLVAWLSPILWPFLRVLALFSVAPVFSLRAIPLRAKIGLAFLIALSAQATLVNQPVISINSPQALGAVVQQVGVGMSIGFAVRLVFAAVELAGELVGLQMGLNFAAFFDPSSNAQVSAVSRFLGHMSTLLFVVINGHLMVLMAVIKSFDSFPVDGNFLVVLQQIKLYALGADLFASALWIALPMIGMLLFVNLTLGIISRVAPQMNIYAIGFPITLAMGLIGITATLPMLDQPVMALMQRTIDLFAATR</sequence>
<accession>A0A1P8JSE9</accession>
<dbReference type="PANTHER" id="PTHR30065">
    <property type="entry name" value="FLAGELLAR BIOSYNTHETIC PROTEIN FLIR"/>
    <property type="match status" value="1"/>
</dbReference>
<evidence type="ECO:0000256" key="5">
    <source>
        <dbReference type="ARBA" id="ARBA00022692"/>
    </source>
</evidence>
<dbReference type="GO" id="GO:0009425">
    <property type="term" value="C:bacterial-type flagellum basal body"/>
    <property type="evidence" value="ECO:0007669"/>
    <property type="project" value="UniProtKB-SubCell"/>
</dbReference>
<dbReference type="Pfam" id="PF01311">
    <property type="entry name" value="Bac_export_1"/>
    <property type="match status" value="1"/>
</dbReference>
<evidence type="ECO:0000313" key="11">
    <source>
        <dbReference type="EMBL" id="APW36655.1"/>
    </source>
</evidence>
<evidence type="ECO:0000256" key="8">
    <source>
        <dbReference type="ARBA" id="ARBA00023143"/>
    </source>
</evidence>
<comment type="subcellular location">
    <subcellularLocation>
        <location evidence="10">Cell membrane</location>
        <topology evidence="10">Multi-pass membrane protein</topology>
    </subcellularLocation>
    <subcellularLocation>
        <location evidence="10">Bacterial flagellum basal body</location>
    </subcellularLocation>
</comment>
<feature type="transmembrane region" description="Helical" evidence="10">
    <location>
        <begin position="214"/>
        <end position="237"/>
    </location>
</feature>
<keyword evidence="11" id="KW-0969">Cilium</keyword>
<keyword evidence="7 10" id="KW-0472">Membrane</keyword>
<keyword evidence="5 10" id="KW-0812">Transmembrane</keyword>
<feature type="transmembrane region" description="Helical" evidence="10">
    <location>
        <begin position="12"/>
        <end position="33"/>
    </location>
</feature>
<dbReference type="PRINTS" id="PR00953">
    <property type="entry name" value="TYPE3IMRPROT"/>
</dbReference>
<evidence type="ECO:0000256" key="1">
    <source>
        <dbReference type="ARBA" id="ARBA00002578"/>
    </source>
</evidence>
<dbReference type="GO" id="GO:0005886">
    <property type="term" value="C:plasma membrane"/>
    <property type="evidence" value="ECO:0007669"/>
    <property type="project" value="UniProtKB-SubCell"/>
</dbReference>
<feature type="transmembrane region" description="Helical" evidence="10">
    <location>
        <begin position="173"/>
        <end position="202"/>
    </location>
</feature>
<name>A0A1P8JSE9_9BURK</name>
<dbReference type="PANTHER" id="PTHR30065:SF8">
    <property type="entry name" value="FLAGELLAR BIOSYNTHETIC PROTEIN FLIR"/>
    <property type="match status" value="1"/>
</dbReference>
<dbReference type="RefSeq" id="WP_076197301.1">
    <property type="nucleotide sequence ID" value="NZ_CP019236.1"/>
</dbReference>
<gene>
    <name evidence="11" type="ORF">RD110_05105</name>
</gene>
<dbReference type="KEGG" id="rhy:RD110_05105"/>
<keyword evidence="4 10" id="KW-1003">Cell membrane</keyword>
<keyword evidence="8 10" id="KW-0975">Bacterial flagellum</keyword>
<dbReference type="AlphaFoldDB" id="A0A1P8JSE9"/>
<evidence type="ECO:0000256" key="4">
    <source>
        <dbReference type="ARBA" id="ARBA00022475"/>
    </source>
</evidence>
<dbReference type="GO" id="GO:0006605">
    <property type="term" value="P:protein targeting"/>
    <property type="evidence" value="ECO:0007669"/>
    <property type="project" value="UniProtKB-UniRule"/>
</dbReference>
<keyword evidence="11" id="KW-0282">Flagellum</keyword>
<protein>
    <recommendedName>
        <fullName evidence="3 9">Flagellar biosynthetic protein FliR</fullName>
    </recommendedName>
</protein>
<keyword evidence="11" id="KW-0966">Cell projection</keyword>
<keyword evidence="12" id="KW-1185">Reference proteome</keyword>
<proteinExistence type="inferred from homology"/>
<dbReference type="STRING" id="1842727.RD110_05105"/>
<comment type="similarity">
    <text evidence="2 10">Belongs to the FliR/MopE/SpaR family.</text>
</comment>
<dbReference type="GO" id="GO:0044780">
    <property type="term" value="P:bacterial-type flagellum assembly"/>
    <property type="evidence" value="ECO:0007669"/>
    <property type="project" value="UniProtKB-UniRule"/>
</dbReference>
<evidence type="ECO:0000313" key="12">
    <source>
        <dbReference type="Proteomes" id="UP000186609"/>
    </source>
</evidence>
<dbReference type="Proteomes" id="UP000186609">
    <property type="component" value="Chromosome"/>
</dbReference>
<evidence type="ECO:0000256" key="10">
    <source>
        <dbReference type="RuleBase" id="RU362071"/>
    </source>
</evidence>
<dbReference type="NCBIfam" id="TIGR01400">
    <property type="entry name" value="fliR"/>
    <property type="match status" value="1"/>
</dbReference>